<proteinExistence type="predicted"/>
<dbReference type="InterPro" id="IPR009660">
    <property type="entry name" value="Phage_A500_Gp15"/>
</dbReference>
<accession>A0A7T8BB60</accession>
<organism evidence="1 2">
    <name type="scientific">Breznakiella homolactica</name>
    <dbReference type="NCBI Taxonomy" id="2798577"/>
    <lineage>
        <taxon>Bacteria</taxon>
        <taxon>Pseudomonadati</taxon>
        <taxon>Spirochaetota</taxon>
        <taxon>Spirochaetia</taxon>
        <taxon>Spirochaetales</taxon>
        <taxon>Breznakiellaceae</taxon>
        <taxon>Breznakiella</taxon>
    </lineage>
</organism>
<dbReference type="EMBL" id="CP067089">
    <property type="protein sequence ID" value="QQO10217.1"/>
    <property type="molecule type" value="Genomic_DNA"/>
</dbReference>
<dbReference type="AlphaFoldDB" id="A0A7T8BB60"/>
<reference evidence="1" key="1">
    <citation type="submission" date="2021-01" db="EMBL/GenBank/DDBJ databases">
        <title>Description of Breznakiella homolactica.</title>
        <authorList>
            <person name="Song Y."/>
            <person name="Brune A."/>
        </authorList>
    </citation>
    <scope>NUCLEOTIDE SEQUENCE</scope>
    <source>
        <strain evidence="1">RmG30</strain>
    </source>
</reference>
<evidence type="ECO:0008006" key="3">
    <source>
        <dbReference type="Google" id="ProtNLM"/>
    </source>
</evidence>
<dbReference type="KEGG" id="bhc:JFL75_04655"/>
<dbReference type="Pfam" id="PF06854">
    <property type="entry name" value="Phage_Gp15"/>
    <property type="match status" value="1"/>
</dbReference>
<gene>
    <name evidence="1" type="ORF">JFL75_04655</name>
</gene>
<sequence>MLDLSKTALPDSVIVAGRAYKIRTNFRWWLVFERMAAKSCTAGDFDFLYEEVPPADREEGFAELISFYQNKNELPRVSGSSSEKIYDIDTDSELIYAAFMQIYHFDLFRTELHWHQFKALFLALPECKFTDVIGYRTYTGKDRQLRNLRTQWELPQEITPAEAEAIKKFDELFN</sequence>
<dbReference type="RefSeq" id="WP_215627521.1">
    <property type="nucleotide sequence ID" value="NZ_CP067089.2"/>
</dbReference>
<dbReference type="Proteomes" id="UP000595917">
    <property type="component" value="Chromosome"/>
</dbReference>
<name>A0A7T8BB60_9SPIR</name>
<keyword evidence="2" id="KW-1185">Reference proteome</keyword>
<evidence type="ECO:0000313" key="1">
    <source>
        <dbReference type="EMBL" id="QQO10217.1"/>
    </source>
</evidence>
<protein>
    <recommendedName>
        <fullName evidence="3">Bacteriophage Gp15 protein</fullName>
    </recommendedName>
</protein>
<evidence type="ECO:0000313" key="2">
    <source>
        <dbReference type="Proteomes" id="UP000595917"/>
    </source>
</evidence>